<evidence type="ECO:0000256" key="1">
    <source>
        <dbReference type="SAM" id="Phobius"/>
    </source>
</evidence>
<proteinExistence type="predicted"/>
<feature type="transmembrane region" description="Helical" evidence="1">
    <location>
        <begin position="61"/>
        <end position="85"/>
    </location>
</feature>
<dbReference type="Proteomes" id="UP000807342">
    <property type="component" value="Unassembled WGS sequence"/>
</dbReference>
<protein>
    <submittedName>
        <fullName evidence="2">Uncharacterized protein</fullName>
    </submittedName>
</protein>
<evidence type="ECO:0000313" key="3">
    <source>
        <dbReference type="Proteomes" id="UP000807342"/>
    </source>
</evidence>
<comment type="caution">
    <text evidence="2">The sequence shown here is derived from an EMBL/GenBank/DDBJ whole genome shotgun (WGS) entry which is preliminary data.</text>
</comment>
<gene>
    <name evidence="2" type="ORF">P691DRAFT_672518</name>
</gene>
<reference evidence="2" key="1">
    <citation type="submission" date="2020-11" db="EMBL/GenBank/DDBJ databases">
        <authorList>
            <consortium name="DOE Joint Genome Institute"/>
            <person name="Ahrendt S."/>
            <person name="Riley R."/>
            <person name="Andreopoulos W."/>
            <person name="Labutti K."/>
            <person name="Pangilinan J."/>
            <person name="Ruiz-Duenas F.J."/>
            <person name="Barrasa J.M."/>
            <person name="Sanchez-Garcia M."/>
            <person name="Camarero S."/>
            <person name="Miyauchi S."/>
            <person name="Serrano A."/>
            <person name="Linde D."/>
            <person name="Babiker R."/>
            <person name="Drula E."/>
            <person name="Ayuso-Fernandez I."/>
            <person name="Pacheco R."/>
            <person name="Padilla G."/>
            <person name="Ferreira P."/>
            <person name="Barriuso J."/>
            <person name="Kellner H."/>
            <person name="Castanera R."/>
            <person name="Alfaro M."/>
            <person name="Ramirez L."/>
            <person name="Pisabarro A.G."/>
            <person name="Kuo A."/>
            <person name="Tritt A."/>
            <person name="Lipzen A."/>
            <person name="He G."/>
            <person name="Yan M."/>
            <person name="Ng V."/>
            <person name="Cullen D."/>
            <person name="Martin F."/>
            <person name="Rosso M.-N."/>
            <person name="Henrissat B."/>
            <person name="Hibbett D."/>
            <person name="Martinez A.T."/>
            <person name="Grigoriev I.V."/>
        </authorList>
    </citation>
    <scope>NUCLEOTIDE SEQUENCE</scope>
    <source>
        <strain evidence="2">MF-IS2</strain>
    </source>
</reference>
<organism evidence="2 3">
    <name type="scientific">Macrolepiota fuliginosa MF-IS2</name>
    <dbReference type="NCBI Taxonomy" id="1400762"/>
    <lineage>
        <taxon>Eukaryota</taxon>
        <taxon>Fungi</taxon>
        <taxon>Dikarya</taxon>
        <taxon>Basidiomycota</taxon>
        <taxon>Agaricomycotina</taxon>
        <taxon>Agaricomycetes</taxon>
        <taxon>Agaricomycetidae</taxon>
        <taxon>Agaricales</taxon>
        <taxon>Agaricineae</taxon>
        <taxon>Agaricaceae</taxon>
        <taxon>Macrolepiota</taxon>
    </lineage>
</organism>
<accession>A0A9P5XBF8</accession>
<keyword evidence="1" id="KW-1133">Transmembrane helix</keyword>
<dbReference type="OrthoDB" id="2436667at2759"/>
<dbReference type="AlphaFoldDB" id="A0A9P5XBF8"/>
<keyword evidence="1" id="KW-0472">Membrane</keyword>
<keyword evidence="1" id="KW-0812">Transmembrane</keyword>
<sequence length="86" mass="9742">MLALRSHAVLTRVRPLSLHVRPAPPQRRFFWSEIYNGLTPAANEFLDLAIALPFPQSFPPYASTIILATVLLRLTFLPTVLWVCAR</sequence>
<dbReference type="EMBL" id="MU151222">
    <property type="protein sequence ID" value="KAF9446952.1"/>
    <property type="molecule type" value="Genomic_DNA"/>
</dbReference>
<name>A0A9P5XBF8_9AGAR</name>
<evidence type="ECO:0000313" key="2">
    <source>
        <dbReference type="EMBL" id="KAF9446952.1"/>
    </source>
</evidence>
<keyword evidence="3" id="KW-1185">Reference proteome</keyword>